<evidence type="ECO:0000259" key="5">
    <source>
        <dbReference type="PROSITE" id="PS50202"/>
    </source>
</evidence>
<evidence type="ECO:0000313" key="7">
    <source>
        <dbReference type="Proteomes" id="UP001418222"/>
    </source>
</evidence>
<dbReference type="Proteomes" id="UP001418222">
    <property type="component" value="Unassembled WGS sequence"/>
</dbReference>
<dbReference type="GO" id="GO:0061817">
    <property type="term" value="P:endoplasmic reticulum-plasma membrane tethering"/>
    <property type="evidence" value="ECO:0007669"/>
    <property type="project" value="TreeGrafter"/>
</dbReference>
<evidence type="ECO:0000256" key="2">
    <source>
        <dbReference type="SAM" id="Coils"/>
    </source>
</evidence>
<dbReference type="PANTHER" id="PTHR10809:SF160">
    <property type="entry name" value="VESICLE-ASSOCIATED PROTEIN 1-3"/>
    <property type="match status" value="1"/>
</dbReference>
<feature type="transmembrane region" description="Helical" evidence="4">
    <location>
        <begin position="211"/>
        <end position="232"/>
    </location>
</feature>
<name>A0AAP0B9W9_9ASPA</name>
<keyword evidence="4" id="KW-1133">Transmembrane helix</keyword>
<evidence type="ECO:0000256" key="4">
    <source>
        <dbReference type="SAM" id="Phobius"/>
    </source>
</evidence>
<dbReference type="InterPro" id="IPR008962">
    <property type="entry name" value="PapD-like_sf"/>
</dbReference>
<dbReference type="InterPro" id="IPR000535">
    <property type="entry name" value="MSP_dom"/>
</dbReference>
<dbReference type="PROSITE" id="PS50202">
    <property type="entry name" value="MSP"/>
    <property type="match status" value="1"/>
</dbReference>
<dbReference type="Pfam" id="PF00635">
    <property type="entry name" value="Motile_Sperm"/>
    <property type="match status" value="1"/>
</dbReference>
<feature type="coiled-coil region" evidence="2">
    <location>
        <begin position="178"/>
        <end position="205"/>
    </location>
</feature>
<evidence type="ECO:0000256" key="3">
    <source>
        <dbReference type="SAM" id="MobiDB-lite"/>
    </source>
</evidence>
<reference evidence="6 7" key="1">
    <citation type="journal article" date="2022" name="Nat. Plants">
        <title>Genomes of leafy and leafless Platanthera orchids illuminate the evolution of mycoheterotrophy.</title>
        <authorList>
            <person name="Li M.H."/>
            <person name="Liu K.W."/>
            <person name="Li Z."/>
            <person name="Lu H.C."/>
            <person name="Ye Q.L."/>
            <person name="Zhang D."/>
            <person name="Wang J.Y."/>
            <person name="Li Y.F."/>
            <person name="Zhong Z.M."/>
            <person name="Liu X."/>
            <person name="Yu X."/>
            <person name="Liu D.K."/>
            <person name="Tu X.D."/>
            <person name="Liu B."/>
            <person name="Hao Y."/>
            <person name="Liao X.Y."/>
            <person name="Jiang Y.T."/>
            <person name="Sun W.H."/>
            <person name="Chen J."/>
            <person name="Chen Y.Q."/>
            <person name="Ai Y."/>
            <person name="Zhai J.W."/>
            <person name="Wu S.S."/>
            <person name="Zhou Z."/>
            <person name="Hsiao Y.Y."/>
            <person name="Wu W.L."/>
            <person name="Chen Y.Y."/>
            <person name="Lin Y.F."/>
            <person name="Hsu J.L."/>
            <person name="Li C.Y."/>
            <person name="Wang Z.W."/>
            <person name="Zhao X."/>
            <person name="Zhong W.Y."/>
            <person name="Ma X.K."/>
            <person name="Ma L."/>
            <person name="Huang J."/>
            <person name="Chen G.Z."/>
            <person name="Huang M.Z."/>
            <person name="Huang L."/>
            <person name="Peng D.H."/>
            <person name="Luo Y.B."/>
            <person name="Zou S.Q."/>
            <person name="Chen S.P."/>
            <person name="Lan S."/>
            <person name="Tsai W.C."/>
            <person name="Van de Peer Y."/>
            <person name="Liu Z.J."/>
        </authorList>
    </citation>
    <scope>NUCLEOTIDE SEQUENCE [LARGE SCALE GENOMIC DNA]</scope>
    <source>
        <strain evidence="6">Lor287</strain>
    </source>
</reference>
<comment type="caution">
    <text evidence="6">The sequence shown here is derived from an EMBL/GenBank/DDBJ whole genome shotgun (WGS) entry which is preliminary data.</text>
</comment>
<dbReference type="PANTHER" id="PTHR10809">
    <property type="entry name" value="VESICLE-ASSOCIATED MEMBRANE PROTEIN-ASSOCIATED PROTEIN"/>
    <property type="match status" value="1"/>
</dbReference>
<dbReference type="PIRSF" id="PIRSF019693">
    <property type="entry name" value="VAMP-associated"/>
    <property type="match status" value="1"/>
</dbReference>
<accession>A0AAP0B9W9</accession>
<feature type="region of interest" description="Disordered" evidence="3">
    <location>
        <begin position="128"/>
        <end position="165"/>
    </location>
</feature>
<dbReference type="GO" id="GO:0005789">
    <property type="term" value="C:endoplasmic reticulum membrane"/>
    <property type="evidence" value="ECO:0007669"/>
    <property type="project" value="InterPro"/>
</dbReference>
<gene>
    <name evidence="6" type="primary">PVA13</name>
    <name evidence="6" type="ORF">KSP39_PZI014822</name>
</gene>
<keyword evidence="7" id="KW-1185">Reference proteome</keyword>
<dbReference type="SUPFAM" id="SSF49354">
    <property type="entry name" value="PapD-like"/>
    <property type="match status" value="1"/>
</dbReference>
<evidence type="ECO:0000256" key="1">
    <source>
        <dbReference type="ARBA" id="ARBA00008932"/>
    </source>
</evidence>
<organism evidence="6 7">
    <name type="scientific">Platanthera zijinensis</name>
    <dbReference type="NCBI Taxonomy" id="2320716"/>
    <lineage>
        <taxon>Eukaryota</taxon>
        <taxon>Viridiplantae</taxon>
        <taxon>Streptophyta</taxon>
        <taxon>Embryophyta</taxon>
        <taxon>Tracheophyta</taxon>
        <taxon>Spermatophyta</taxon>
        <taxon>Magnoliopsida</taxon>
        <taxon>Liliopsida</taxon>
        <taxon>Asparagales</taxon>
        <taxon>Orchidaceae</taxon>
        <taxon>Orchidoideae</taxon>
        <taxon>Orchideae</taxon>
        <taxon>Orchidinae</taxon>
        <taxon>Platanthera</taxon>
    </lineage>
</organism>
<dbReference type="InterPro" id="IPR013783">
    <property type="entry name" value="Ig-like_fold"/>
</dbReference>
<sequence>MSGEILLRIQPTELKFTYELNRHSTCTIQMSNDREDYVAFKVKTTNPKKYSVRPNIGVVLPGTTCNVLVTMQAYKEAPLDAQCKDKFLVQSVVASHGATTKDITVEMFNKEPNKVVDEFKLRVVHVPASRPSPVPEESEEGSSPRSNLVENGVQNSSSVTESDDKLVKEKSSMTYALISKLTEEKASAVQQNQKLRQDLEVLRRESGKHQAGFSLTFVALVALLSFFIGFLLKRT</sequence>
<proteinExistence type="inferred from homology"/>
<dbReference type="GO" id="GO:0005886">
    <property type="term" value="C:plasma membrane"/>
    <property type="evidence" value="ECO:0007669"/>
    <property type="project" value="TreeGrafter"/>
</dbReference>
<feature type="compositionally biased region" description="Polar residues" evidence="3">
    <location>
        <begin position="148"/>
        <end position="160"/>
    </location>
</feature>
<dbReference type="FunFam" id="2.60.40.10:FF:000813">
    <property type="entry name" value="Vesicle-associated protein 1-1"/>
    <property type="match status" value="1"/>
</dbReference>
<dbReference type="Gene3D" id="2.60.40.10">
    <property type="entry name" value="Immunoglobulins"/>
    <property type="match status" value="1"/>
</dbReference>
<keyword evidence="4" id="KW-0812">Transmembrane</keyword>
<keyword evidence="4" id="KW-0472">Membrane</keyword>
<dbReference type="GO" id="GO:0090158">
    <property type="term" value="P:endoplasmic reticulum membrane organization"/>
    <property type="evidence" value="ECO:0007669"/>
    <property type="project" value="TreeGrafter"/>
</dbReference>
<dbReference type="EMBL" id="JBBWWQ010000012">
    <property type="protein sequence ID" value="KAK8934345.1"/>
    <property type="molecule type" value="Genomic_DNA"/>
</dbReference>
<evidence type="ECO:0000313" key="6">
    <source>
        <dbReference type="EMBL" id="KAK8934345.1"/>
    </source>
</evidence>
<dbReference type="AlphaFoldDB" id="A0AAP0B9W9"/>
<keyword evidence="2" id="KW-0175">Coiled coil</keyword>
<feature type="domain" description="MSP" evidence="5">
    <location>
        <begin position="6"/>
        <end position="126"/>
    </location>
</feature>
<comment type="similarity">
    <text evidence="1">Belongs to the VAMP-associated protein (VAP) (TC 9.B.17) family.</text>
</comment>
<protein>
    <submittedName>
        <fullName evidence="6">Vesicle-associated protein 1-3</fullName>
    </submittedName>
</protein>
<dbReference type="InterPro" id="IPR016763">
    <property type="entry name" value="VAP"/>
</dbReference>